<organism evidence="7">
    <name type="scientific">Campylobacter jejuni</name>
    <dbReference type="NCBI Taxonomy" id="197"/>
    <lineage>
        <taxon>Bacteria</taxon>
        <taxon>Pseudomonadati</taxon>
        <taxon>Campylobacterota</taxon>
        <taxon>Epsilonproteobacteria</taxon>
        <taxon>Campylobacterales</taxon>
        <taxon>Campylobacteraceae</taxon>
        <taxon>Campylobacter</taxon>
    </lineage>
</organism>
<feature type="transmembrane region" description="Helical" evidence="6">
    <location>
        <begin position="60"/>
        <end position="80"/>
    </location>
</feature>
<accession>A0A5Y1PD98</accession>
<feature type="transmembrane region" description="Helical" evidence="6">
    <location>
        <begin position="21"/>
        <end position="40"/>
    </location>
</feature>
<evidence type="ECO:0000256" key="1">
    <source>
        <dbReference type="ARBA" id="ARBA00004651"/>
    </source>
</evidence>
<feature type="transmembrane region" description="Helical" evidence="6">
    <location>
        <begin position="101"/>
        <end position="133"/>
    </location>
</feature>
<comment type="caution">
    <text evidence="7">The sequence shown here is derived from an EMBL/GenBank/DDBJ whole genome shotgun (WGS) entry which is preliminary data.</text>
</comment>
<comment type="subcellular location">
    <subcellularLocation>
        <location evidence="1">Cell membrane</location>
        <topology evidence="1">Multi-pass membrane protein</topology>
    </subcellularLocation>
</comment>
<dbReference type="AlphaFoldDB" id="A0A5Y1PD98"/>
<sequence>MLAFFIFLSTLVLLFWRPWNLPIWVFSSLGAFFVFIFQLVDFKDVCFVFSLVWDSSLTLVGLIILSFSLEALGFFDFIASKILHFSREKNQEKIYISTKKLMLFLLIFVFFLSAFFANDGAILIITPIIIALFSTL</sequence>
<dbReference type="GO" id="GO:0015105">
    <property type="term" value="F:arsenite transmembrane transporter activity"/>
    <property type="evidence" value="ECO:0007669"/>
    <property type="project" value="InterPro"/>
</dbReference>
<evidence type="ECO:0000256" key="2">
    <source>
        <dbReference type="ARBA" id="ARBA00022475"/>
    </source>
</evidence>
<evidence type="ECO:0000256" key="6">
    <source>
        <dbReference type="SAM" id="Phobius"/>
    </source>
</evidence>
<dbReference type="GO" id="GO:0005886">
    <property type="term" value="C:plasma membrane"/>
    <property type="evidence" value="ECO:0007669"/>
    <property type="project" value="UniProtKB-SubCell"/>
</dbReference>
<dbReference type="InterPro" id="IPR000802">
    <property type="entry name" value="Arsenical_pump_ArsB"/>
</dbReference>
<dbReference type="EMBL" id="AAHZMX010000076">
    <property type="protein sequence ID" value="ECB9981907.1"/>
    <property type="molecule type" value="Genomic_DNA"/>
</dbReference>
<reference evidence="7" key="1">
    <citation type="submission" date="2019-07" db="EMBL/GenBank/DDBJ databases">
        <authorList>
            <consortium name="PulseNet: The National Subtyping Network for Foodborne Disease Surveillance"/>
            <person name="Tarr C.L."/>
            <person name="Trees E."/>
            <person name="Katz L.S."/>
            <person name="Carleton-Romer H.A."/>
            <person name="Stroika S."/>
            <person name="Kucerova Z."/>
            <person name="Roache K.F."/>
            <person name="Sabol A.L."/>
            <person name="Besser J."/>
            <person name="Gerner-Smidt P."/>
        </authorList>
    </citation>
    <scope>NUCLEOTIDE SEQUENCE</scope>
    <source>
        <strain evidence="7">PNUSAC009959</strain>
    </source>
</reference>
<evidence type="ECO:0000256" key="3">
    <source>
        <dbReference type="ARBA" id="ARBA00022692"/>
    </source>
</evidence>
<keyword evidence="2" id="KW-1003">Cell membrane</keyword>
<keyword evidence="3 6" id="KW-0812">Transmembrane</keyword>
<protein>
    <submittedName>
        <fullName evidence="7">Arsenic transporter</fullName>
    </submittedName>
</protein>
<keyword evidence="5 6" id="KW-0472">Membrane</keyword>
<feature type="non-terminal residue" evidence="7">
    <location>
        <position position="136"/>
    </location>
</feature>
<name>A0A5Y1PD98_CAMJU</name>
<evidence type="ECO:0000313" key="7">
    <source>
        <dbReference type="EMBL" id="ECB9981907.1"/>
    </source>
</evidence>
<dbReference type="Pfam" id="PF02040">
    <property type="entry name" value="ArsB"/>
    <property type="match status" value="1"/>
</dbReference>
<evidence type="ECO:0000256" key="5">
    <source>
        <dbReference type="ARBA" id="ARBA00023136"/>
    </source>
</evidence>
<keyword evidence="4 6" id="KW-1133">Transmembrane helix</keyword>
<gene>
    <name evidence="7" type="ORF">FMG44_08530</name>
</gene>
<evidence type="ECO:0000256" key="4">
    <source>
        <dbReference type="ARBA" id="ARBA00022989"/>
    </source>
</evidence>
<proteinExistence type="predicted"/>